<dbReference type="AlphaFoldDB" id="A0A5B7JWC0"/>
<reference evidence="1 2" key="1">
    <citation type="submission" date="2019-05" db="EMBL/GenBank/DDBJ databases">
        <title>Another draft genome of Portunus trituberculatus and its Hox gene families provides insights of decapod evolution.</title>
        <authorList>
            <person name="Jeong J.-H."/>
            <person name="Song I."/>
            <person name="Kim S."/>
            <person name="Choi T."/>
            <person name="Kim D."/>
            <person name="Ryu S."/>
            <person name="Kim W."/>
        </authorList>
    </citation>
    <scope>NUCLEOTIDE SEQUENCE [LARGE SCALE GENOMIC DNA]</scope>
    <source>
        <tissue evidence="1">Muscle</tissue>
    </source>
</reference>
<gene>
    <name evidence="1" type="ORF">E2C01_095819</name>
</gene>
<dbReference type="Proteomes" id="UP000324222">
    <property type="component" value="Unassembled WGS sequence"/>
</dbReference>
<keyword evidence="2" id="KW-1185">Reference proteome</keyword>
<sequence>MGLWCGCAGCSDGDGGGGGGVDGGIGGGGGRGVWDVLRYCGVGVVFLDVN</sequence>
<name>A0A5B7JWC0_PORTR</name>
<organism evidence="1 2">
    <name type="scientific">Portunus trituberculatus</name>
    <name type="common">Swimming crab</name>
    <name type="synonym">Neptunus trituberculatus</name>
    <dbReference type="NCBI Taxonomy" id="210409"/>
    <lineage>
        <taxon>Eukaryota</taxon>
        <taxon>Metazoa</taxon>
        <taxon>Ecdysozoa</taxon>
        <taxon>Arthropoda</taxon>
        <taxon>Crustacea</taxon>
        <taxon>Multicrustacea</taxon>
        <taxon>Malacostraca</taxon>
        <taxon>Eumalacostraca</taxon>
        <taxon>Eucarida</taxon>
        <taxon>Decapoda</taxon>
        <taxon>Pleocyemata</taxon>
        <taxon>Brachyura</taxon>
        <taxon>Eubrachyura</taxon>
        <taxon>Portunoidea</taxon>
        <taxon>Portunidae</taxon>
        <taxon>Portuninae</taxon>
        <taxon>Portunus</taxon>
    </lineage>
</organism>
<dbReference type="EMBL" id="VSRR010122535">
    <property type="protein sequence ID" value="MPD00353.1"/>
    <property type="molecule type" value="Genomic_DNA"/>
</dbReference>
<evidence type="ECO:0000313" key="1">
    <source>
        <dbReference type="EMBL" id="MPD00353.1"/>
    </source>
</evidence>
<accession>A0A5B7JWC0</accession>
<comment type="caution">
    <text evidence="1">The sequence shown here is derived from an EMBL/GenBank/DDBJ whole genome shotgun (WGS) entry which is preliminary data.</text>
</comment>
<proteinExistence type="predicted"/>
<protein>
    <submittedName>
        <fullName evidence="1">Uncharacterized protein</fullName>
    </submittedName>
</protein>
<evidence type="ECO:0000313" key="2">
    <source>
        <dbReference type="Proteomes" id="UP000324222"/>
    </source>
</evidence>